<evidence type="ECO:0000256" key="1">
    <source>
        <dbReference type="SAM" id="Phobius"/>
    </source>
</evidence>
<sequence length="197" mass="20465">MQDERHDGGGVGTRRTLVAVVALAVLAYAAGAVWVFGAEPDPLPEDADVILALAGNDHRAVTGMELLDEGAAPELVISFVARDAEDPKQATAADICASPPRGVRCMDPDPDTTRGEAAAFAELAEEEGWDDVILVTAGFHARRAEATLQACTDAELSVVHAPYLKTPLLDAGWVIHETGGLLALLLDGSCPSVDGAS</sequence>
<proteinExistence type="predicted"/>
<name>A0A346Y191_9ACTN</name>
<organism evidence="3 4">
    <name type="scientific">Euzebya pacifica</name>
    <dbReference type="NCBI Taxonomy" id="1608957"/>
    <lineage>
        <taxon>Bacteria</taxon>
        <taxon>Bacillati</taxon>
        <taxon>Actinomycetota</taxon>
        <taxon>Nitriliruptoria</taxon>
        <taxon>Euzebyales</taxon>
    </lineage>
</organism>
<keyword evidence="1" id="KW-1133">Transmembrane helix</keyword>
<protein>
    <recommendedName>
        <fullName evidence="2">DUF218 domain-containing protein</fullName>
    </recommendedName>
</protein>
<evidence type="ECO:0000313" key="4">
    <source>
        <dbReference type="Proteomes" id="UP000264006"/>
    </source>
</evidence>
<feature type="domain" description="DUF218" evidence="2">
    <location>
        <begin position="35"/>
        <end position="178"/>
    </location>
</feature>
<feature type="transmembrane region" description="Helical" evidence="1">
    <location>
        <begin position="16"/>
        <end position="37"/>
    </location>
</feature>
<dbReference type="InterPro" id="IPR003848">
    <property type="entry name" value="DUF218"/>
</dbReference>
<reference evidence="3 4" key="1">
    <citation type="submission" date="2018-09" db="EMBL/GenBank/DDBJ databases">
        <title>Complete genome sequence of Euzebya sp. DY32-46 isolated from seawater of Pacific Ocean.</title>
        <authorList>
            <person name="Xu L."/>
            <person name="Wu Y.-H."/>
            <person name="Xu X.-W."/>
        </authorList>
    </citation>
    <scope>NUCLEOTIDE SEQUENCE [LARGE SCALE GENOMIC DNA]</scope>
    <source>
        <strain evidence="3 4">DY32-46</strain>
    </source>
</reference>
<keyword evidence="4" id="KW-1185">Reference proteome</keyword>
<keyword evidence="1" id="KW-0472">Membrane</keyword>
<dbReference type="Proteomes" id="UP000264006">
    <property type="component" value="Chromosome"/>
</dbReference>
<dbReference type="EMBL" id="CP031165">
    <property type="protein sequence ID" value="AXV08238.1"/>
    <property type="molecule type" value="Genomic_DNA"/>
</dbReference>
<dbReference type="AlphaFoldDB" id="A0A346Y191"/>
<gene>
    <name evidence="3" type="ORF">DVS28_a3565</name>
</gene>
<dbReference type="KEGG" id="euz:DVS28_a3565"/>
<keyword evidence="1" id="KW-0812">Transmembrane</keyword>
<evidence type="ECO:0000259" key="2">
    <source>
        <dbReference type="Pfam" id="PF02698"/>
    </source>
</evidence>
<evidence type="ECO:0000313" key="3">
    <source>
        <dbReference type="EMBL" id="AXV08238.1"/>
    </source>
</evidence>
<dbReference type="RefSeq" id="WP_164710693.1">
    <property type="nucleotide sequence ID" value="NZ_CP031165.1"/>
</dbReference>
<dbReference type="Pfam" id="PF02698">
    <property type="entry name" value="DUF218"/>
    <property type="match status" value="1"/>
</dbReference>
<accession>A0A346Y191</accession>